<dbReference type="EMBL" id="KF901213">
    <property type="protein sequence ID" value="AIF22585.1"/>
    <property type="molecule type" value="Genomic_DNA"/>
</dbReference>
<dbReference type="SUPFAM" id="SSF52440">
    <property type="entry name" value="PreATP-grasp domain"/>
    <property type="match status" value="1"/>
</dbReference>
<dbReference type="AlphaFoldDB" id="A0A075I436"/>
<sequence>MPITPQYVESIIEKERPDGIMLSYGGQTALNCGVKIDESGILKNMAYLFWEHRFQELWQQKIGRSSRMLWLNAMYQF</sequence>
<gene>
    <name evidence="2" type="primary">CPA2</name>
    <name evidence="2" type="synonym">carB</name>
</gene>
<reference evidence="2" key="1">
    <citation type="journal article" date="2014" name="Genome Biol. Evol.">
        <title>Pangenome evidence for extensive interdomain horizontal transfer affecting lineage core and shell genes in uncultured planktonic thaumarchaeota and euryarchaeota.</title>
        <authorList>
            <person name="Deschamps P."/>
            <person name="Zivanovic Y."/>
            <person name="Moreira D."/>
            <person name="Rodriguez-Valera F."/>
            <person name="Lopez-Garcia P."/>
        </authorList>
    </citation>
    <scope>NUCLEOTIDE SEQUENCE</scope>
</reference>
<name>A0A075I436_9ARCH</name>
<dbReference type="InterPro" id="IPR016185">
    <property type="entry name" value="PreATP-grasp_dom_sf"/>
</dbReference>
<dbReference type="Gene3D" id="3.40.50.20">
    <property type="match status" value="1"/>
</dbReference>
<dbReference type="Pfam" id="PF25596">
    <property type="entry name" value="CPSase_L_D1"/>
    <property type="match status" value="1"/>
</dbReference>
<evidence type="ECO:0000259" key="1">
    <source>
        <dbReference type="Pfam" id="PF25596"/>
    </source>
</evidence>
<evidence type="ECO:0000313" key="2">
    <source>
        <dbReference type="EMBL" id="AIF22585.1"/>
    </source>
</evidence>
<dbReference type="EC" id="6.3.5.5" evidence="2"/>
<protein>
    <submittedName>
        <fullName evidence="2">Carbamoyl-phosphate synthase large subunit (CarB, CPA2)</fullName>
        <ecNumber evidence="2">6.3.5.5</ecNumber>
    </submittedName>
</protein>
<accession>A0A075I436</accession>
<dbReference type="InterPro" id="IPR058047">
    <property type="entry name" value="CPSase_preATP-grasp"/>
</dbReference>
<keyword evidence="2" id="KW-0436">Ligase</keyword>
<feature type="domain" description="Carbamoyl phosphate synthase preATP-grasp" evidence="1">
    <location>
        <begin position="2"/>
        <end position="43"/>
    </location>
</feature>
<proteinExistence type="predicted"/>
<dbReference type="GO" id="GO:0004088">
    <property type="term" value="F:carbamoyl-phosphate synthase (glutamine-hydrolyzing) activity"/>
    <property type="evidence" value="ECO:0007669"/>
    <property type="project" value="UniProtKB-EC"/>
</dbReference>
<organism evidence="2">
    <name type="scientific">uncultured marine thaumarchaeote SAT1000_09_H09</name>
    <dbReference type="NCBI Taxonomy" id="1456371"/>
    <lineage>
        <taxon>Archaea</taxon>
        <taxon>Nitrososphaerota</taxon>
        <taxon>environmental samples</taxon>
    </lineage>
</organism>